<evidence type="ECO:0000313" key="4">
    <source>
        <dbReference type="EMBL" id="HDN84700.1"/>
    </source>
</evidence>
<keyword evidence="2" id="KW-1133">Transmembrane helix</keyword>
<sequence length="399" mass="45057">MNSPRKTVIRPESIGKLNKSLVLKQIRLHGPISRAEIARKTGLSKPSVSRSINILLRENLILREGTPEVHEKIGRKPEMLRFNNRAAFFISIDIGGTKITFGIGDLSGEILKEYQIENPHSWDEIVKLIFIETKKLLKSTKISYGDLKGVAVAAQGVVKIDEGTVTSAPNIMGPREYPLRDKLKEYLQTVPLWIENDVNLSAIGEFWRMQEKYKNIVYISIGTVIGGAIIINGKLFRGKNYYAGEIGWFIPNRGYLFKELGEFGCLERLATGPALIEKTRRIIQKGYYKDDFLISNNSITPRKIFNAYKKGSVIAKQVVKEWIENLGITICNISSLLNPELVILEGGLTRSGDFFLKDLRRIVQWGCQVPPEIKISTLQHRAPLYGGLKLCIDNFLKEI</sequence>
<keyword evidence="2" id="KW-0472">Membrane</keyword>
<comment type="similarity">
    <text evidence="1">Belongs to the ROK (NagC/XylR) family.</text>
</comment>
<organism evidence="4">
    <name type="scientific">Aerophobetes bacterium</name>
    <dbReference type="NCBI Taxonomy" id="2030807"/>
    <lineage>
        <taxon>Bacteria</taxon>
        <taxon>Candidatus Aerophobota</taxon>
    </lineage>
</organism>
<reference evidence="4" key="1">
    <citation type="journal article" date="2020" name="mSystems">
        <title>Genome- and Community-Level Interaction Insights into Carbon Utilization and Element Cycling Functions of Hydrothermarchaeota in Hydrothermal Sediment.</title>
        <authorList>
            <person name="Zhou Z."/>
            <person name="Liu Y."/>
            <person name="Xu W."/>
            <person name="Pan J."/>
            <person name="Luo Z.H."/>
            <person name="Li M."/>
        </authorList>
    </citation>
    <scope>NUCLEOTIDE SEQUENCE [LARGE SCALE GENOMIC DNA]</scope>
    <source>
        <strain evidence="4">HyVt-219</strain>
    </source>
</reference>
<feature type="transmembrane region" description="Helical" evidence="2">
    <location>
        <begin position="216"/>
        <end position="236"/>
    </location>
</feature>
<dbReference type="PANTHER" id="PTHR18964:SF149">
    <property type="entry name" value="BIFUNCTIONAL UDP-N-ACETYLGLUCOSAMINE 2-EPIMERASE_N-ACETYLMANNOSAMINE KINASE"/>
    <property type="match status" value="1"/>
</dbReference>
<dbReference type="Gene3D" id="1.10.10.10">
    <property type="entry name" value="Winged helix-like DNA-binding domain superfamily/Winged helix DNA-binding domain"/>
    <property type="match status" value="1"/>
</dbReference>
<dbReference type="SMART" id="SM00419">
    <property type="entry name" value="HTH_CRP"/>
    <property type="match status" value="1"/>
</dbReference>
<dbReference type="InterPro" id="IPR012318">
    <property type="entry name" value="HTH_CRP"/>
</dbReference>
<dbReference type="Proteomes" id="UP000885660">
    <property type="component" value="Unassembled WGS sequence"/>
</dbReference>
<dbReference type="Pfam" id="PF00480">
    <property type="entry name" value="ROK"/>
    <property type="match status" value="1"/>
</dbReference>
<proteinExistence type="inferred from homology"/>
<name>A0A7V0MZB6_UNCAE</name>
<gene>
    <name evidence="4" type="ORF">ENG47_02945</name>
</gene>
<dbReference type="InterPro" id="IPR036390">
    <property type="entry name" value="WH_DNA-bd_sf"/>
</dbReference>
<evidence type="ECO:0000256" key="1">
    <source>
        <dbReference type="ARBA" id="ARBA00006479"/>
    </source>
</evidence>
<dbReference type="GO" id="GO:0003677">
    <property type="term" value="F:DNA binding"/>
    <property type="evidence" value="ECO:0007669"/>
    <property type="project" value="InterPro"/>
</dbReference>
<evidence type="ECO:0000256" key="2">
    <source>
        <dbReference type="SAM" id="Phobius"/>
    </source>
</evidence>
<keyword evidence="2" id="KW-0812">Transmembrane</keyword>
<dbReference type="SUPFAM" id="SSF53067">
    <property type="entry name" value="Actin-like ATPase domain"/>
    <property type="match status" value="1"/>
</dbReference>
<comment type="caution">
    <text evidence="4">The sequence shown here is derived from an EMBL/GenBank/DDBJ whole genome shotgun (WGS) entry which is preliminary data.</text>
</comment>
<dbReference type="EMBL" id="DRBC01000175">
    <property type="protein sequence ID" value="HDN84700.1"/>
    <property type="molecule type" value="Genomic_DNA"/>
</dbReference>
<dbReference type="AlphaFoldDB" id="A0A7V0MZB6"/>
<protein>
    <submittedName>
        <fullName evidence="4">ROK family transcriptional regulator</fullName>
    </submittedName>
</protein>
<dbReference type="Pfam" id="PF12802">
    <property type="entry name" value="MarR_2"/>
    <property type="match status" value="1"/>
</dbReference>
<evidence type="ECO:0000259" key="3">
    <source>
        <dbReference type="SMART" id="SM00419"/>
    </source>
</evidence>
<dbReference type="SUPFAM" id="SSF46785">
    <property type="entry name" value="Winged helix' DNA-binding domain"/>
    <property type="match status" value="1"/>
</dbReference>
<dbReference type="InterPro" id="IPR036388">
    <property type="entry name" value="WH-like_DNA-bd_sf"/>
</dbReference>
<dbReference type="GO" id="GO:0003700">
    <property type="term" value="F:DNA-binding transcription factor activity"/>
    <property type="evidence" value="ECO:0007669"/>
    <property type="project" value="InterPro"/>
</dbReference>
<dbReference type="Gene3D" id="3.30.420.40">
    <property type="match status" value="2"/>
</dbReference>
<feature type="domain" description="HTH crp-type" evidence="3">
    <location>
        <begin position="22"/>
        <end position="71"/>
    </location>
</feature>
<accession>A0A7V0MZB6</accession>
<dbReference type="InterPro" id="IPR000600">
    <property type="entry name" value="ROK"/>
</dbReference>
<dbReference type="InterPro" id="IPR000835">
    <property type="entry name" value="HTH_MarR-typ"/>
</dbReference>
<dbReference type="PANTHER" id="PTHR18964">
    <property type="entry name" value="ROK (REPRESSOR, ORF, KINASE) FAMILY"/>
    <property type="match status" value="1"/>
</dbReference>
<dbReference type="InterPro" id="IPR043129">
    <property type="entry name" value="ATPase_NBD"/>
</dbReference>